<comment type="caution">
    <text evidence="4">The sequence shown here is derived from an EMBL/GenBank/DDBJ whole genome shotgun (WGS) entry which is preliminary data.</text>
</comment>
<evidence type="ECO:0000256" key="2">
    <source>
        <dbReference type="ARBA" id="ARBA00022857"/>
    </source>
</evidence>
<organism evidence="4 5">
    <name type="scientific">Apiospora kogelbergensis</name>
    <dbReference type="NCBI Taxonomy" id="1337665"/>
    <lineage>
        <taxon>Eukaryota</taxon>
        <taxon>Fungi</taxon>
        <taxon>Dikarya</taxon>
        <taxon>Ascomycota</taxon>
        <taxon>Pezizomycotina</taxon>
        <taxon>Sordariomycetes</taxon>
        <taxon>Xylariomycetidae</taxon>
        <taxon>Amphisphaeriales</taxon>
        <taxon>Apiosporaceae</taxon>
        <taxon>Apiospora</taxon>
    </lineage>
</organism>
<dbReference type="Gene3D" id="3.40.50.720">
    <property type="entry name" value="NAD(P)-binding Rossmann-like Domain"/>
    <property type="match status" value="1"/>
</dbReference>
<evidence type="ECO:0000313" key="5">
    <source>
        <dbReference type="Proteomes" id="UP001392437"/>
    </source>
</evidence>
<evidence type="ECO:0000259" key="3">
    <source>
        <dbReference type="Pfam" id="PF05368"/>
    </source>
</evidence>
<dbReference type="EMBL" id="JAQQWP010000001">
    <property type="protein sequence ID" value="KAK8132152.1"/>
    <property type="molecule type" value="Genomic_DNA"/>
</dbReference>
<dbReference type="Proteomes" id="UP001392437">
    <property type="component" value="Unassembled WGS sequence"/>
</dbReference>
<keyword evidence="2" id="KW-0521">NADP</keyword>
<dbReference type="InterPro" id="IPR008030">
    <property type="entry name" value="NmrA-like"/>
</dbReference>
<keyword evidence="5" id="KW-1185">Reference proteome</keyword>
<name>A0AAW0RB53_9PEZI</name>
<reference evidence="4 5" key="1">
    <citation type="submission" date="2023-01" db="EMBL/GenBank/DDBJ databases">
        <title>Analysis of 21 Apiospora genomes using comparative genomics revels a genus with tremendous synthesis potential of carbohydrate active enzymes and secondary metabolites.</title>
        <authorList>
            <person name="Sorensen T."/>
        </authorList>
    </citation>
    <scope>NUCLEOTIDE SEQUENCE [LARGE SCALE GENOMIC DNA]</scope>
    <source>
        <strain evidence="4 5">CBS 117206</strain>
    </source>
</reference>
<accession>A0AAW0RB53</accession>
<evidence type="ECO:0000313" key="4">
    <source>
        <dbReference type="EMBL" id="KAK8132152.1"/>
    </source>
</evidence>
<dbReference type="PANTHER" id="PTHR42748">
    <property type="entry name" value="NITROGEN METABOLITE REPRESSION PROTEIN NMRA FAMILY MEMBER"/>
    <property type="match status" value="1"/>
</dbReference>
<dbReference type="PANTHER" id="PTHR42748:SF28">
    <property type="entry name" value="NMRA-LIKE DOMAIN-CONTAINING PROTEIN"/>
    <property type="match status" value="1"/>
</dbReference>
<dbReference type="Gene3D" id="3.90.25.10">
    <property type="entry name" value="UDP-galactose 4-epimerase, domain 1"/>
    <property type="match status" value="1"/>
</dbReference>
<dbReference type="GO" id="GO:0005634">
    <property type="term" value="C:nucleus"/>
    <property type="evidence" value="ECO:0007669"/>
    <property type="project" value="TreeGrafter"/>
</dbReference>
<gene>
    <name evidence="4" type="ORF">PG999_000325</name>
</gene>
<protein>
    <recommendedName>
        <fullName evidence="3">NmrA-like domain-containing protein</fullName>
    </recommendedName>
</protein>
<dbReference type="AlphaFoldDB" id="A0AAW0RB53"/>
<evidence type="ECO:0000256" key="1">
    <source>
        <dbReference type="ARBA" id="ARBA00006328"/>
    </source>
</evidence>
<dbReference type="Pfam" id="PF05368">
    <property type="entry name" value="NmrA"/>
    <property type="match status" value="1"/>
</dbReference>
<dbReference type="InterPro" id="IPR051164">
    <property type="entry name" value="NmrA-like_oxidored"/>
</dbReference>
<sequence length="320" mass="35018">MPLVVVLGATGCQGGSVVAALRENQKWQIRAVTRDPNSSAAKRLLDQGVEVVAGNADDESSLVQAFEGATAIFAMTSFDWHVVMSEGPSAAGEKEKKQLLNMARAAARTKTLQHYVMSSLPPASESSDGRRPVPHFDYKHAAFRWMEESLPDLASKTTRIWVGWYSSNMAHLPMMKPSPLPGADTHVWMVPSKAEALLPIAGDVDYNVGVTVQSILEAGAKAYGKLAIVVTEYLTMLDVVHTWESVSAKRAVFVEVSDATYRQIWGIAGDEVASQLRWSEEFGHWEQLDPGHVLSLSELGIEGKLRGFQQTLESMKSHLI</sequence>
<proteinExistence type="inferred from homology"/>
<dbReference type="SUPFAM" id="SSF51735">
    <property type="entry name" value="NAD(P)-binding Rossmann-fold domains"/>
    <property type="match status" value="1"/>
</dbReference>
<comment type="similarity">
    <text evidence="1">Belongs to the NmrA-type oxidoreductase family.</text>
</comment>
<dbReference type="InterPro" id="IPR036291">
    <property type="entry name" value="NAD(P)-bd_dom_sf"/>
</dbReference>
<feature type="domain" description="NmrA-like" evidence="3">
    <location>
        <begin position="4"/>
        <end position="299"/>
    </location>
</feature>